<dbReference type="eggNOG" id="COG2267">
    <property type="taxonomic scope" value="Bacteria"/>
</dbReference>
<feature type="chain" id="PRO_5003898555" evidence="1">
    <location>
        <begin position="23"/>
        <end position="419"/>
    </location>
</feature>
<dbReference type="GO" id="GO:0016042">
    <property type="term" value="P:lipid catabolic process"/>
    <property type="evidence" value="ECO:0007669"/>
    <property type="project" value="InterPro"/>
</dbReference>
<gene>
    <name evidence="2" type="ORF">GORHZ_191_00410</name>
</gene>
<evidence type="ECO:0000313" key="2">
    <source>
        <dbReference type="EMBL" id="GAB92782.1"/>
    </source>
</evidence>
<name>K6WKY8_9ACTN</name>
<dbReference type="InterPro" id="IPR005152">
    <property type="entry name" value="Lipase_secreted"/>
</dbReference>
<feature type="signal peptide" evidence="1">
    <location>
        <begin position="1"/>
        <end position="22"/>
    </location>
</feature>
<dbReference type="GO" id="GO:0004806">
    <property type="term" value="F:triacylglycerol lipase activity"/>
    <property type="evidence" value="ECO:0007669"/>
    <property type="project" value="InterPro"/>
</dbReference>
<dbReference type="RefSeq" id="WP_006337474.1">
    <property type="nucleotide sequence ID" value="NZ_BAHC01000191.1"/>
</dbReference>
<evidence type="ECO:0000256" key="1">
    <source>
        <dbReference type="SAM" id="SignalP"/>
    </source>
</evidence>
<dbReference type="PIRSF" id="PIRSF029171">
    <property type="entry name" value="Esterase_LipA"/>
    <property type="match status" value="1"/>
</dbReference>
<dbReference type="OrthoDB" id="9798122at2"/>
<proteinExistence type="predicted"/>
<keyword evidence="3" id="KW-1185">Reference proteome</keyword>
<dbReference type="Gene3D" id="1.10.260.130">
    <property type="match status" value="1"/>
</dbReference>
<dbReference type="PANTHER" id="PTHR34853">
    <property type="match status" value="1"/>
</dbReference>
<accession>K6WKY8</accession>
<dbReference type="PANTHER" id="PTHR34853:SF1">
    <property type="entry name" value="LIPASE 5"/>
    <property type="match status" value="1"/>
</dbReference>
<dbReference type="Proteomes" id="UP000008363">
    <property type="component" value="Unassembled WGS sequence"/>
</dbReference>
<dbReference type="Gene3D" id="3.40.50.1820">
    <property type="entry name" value="alpha/beta hydrolase"/>
    <property type="match status" value="1"/>
</dbReference>
<dbReference type="STRING" id="1108045.GORHZ_191_00410"/>
<dbReference type="InterPro" id="IPR029058">
    <property type="entry name" value="AB_hydrolase_fold"/>
</dbReference>
<dbReference type="SUPFAM" id="SSF53474">
    <property type="entry name" value="alpha/beta-Hydrolases"/>
    <property type="match status" value="1"/>
</dbReference>
<organism evidence="2 3">
    <name type="scientific">Gordonia rhizosphera NBRC 16068</name>
    <dbReference type="NCBI Taxonomy" id="1108045"/>
    <lineage>
        <taxon>Bacteria</taxon>
        <taxon>Bacillati</taxon>
        <taxon>Actinomycetota</taxon>
        <taxon>Actinomycetes</taxon>
        <taxon>Mycobacteriales</taxon>
        <taxon>Gordoniaceae</taxon>
        <taxon>Gordonia</taxon>
    </lineage>
</organism>
<protein>
    <submittedName>
        <fullName evidence="2">Putative lipase</fullName>
    </submittedName>
</protein>
<comment type="caution">
    <text evidence="2">The sequence shown here is derived from an EMBL/GenBank/DDBJ whole genome shotgun (WGS) entry which is preliminary data.</text>
</comment>
<evidence type="ECO:0000313" key="3">
    <source>
        <dbReference type="Proteomes" id="UP000008363"/>
    </source>
</evidence>
<keyword evidence="1" id="KW-0732">Signal</keyword>
<dbReference type="Pfam" id="PF03583">
    <property type="entry name" value="LIP"/>
    <property type="match status" value="1"/>
</dbReference>
<sequence>MIAAVILVSAAVVFASLGPATAEPVATGGSFYVAPNPLPTRANGDLIRSEQVRLLAGLGTPLPVSATRILYQSADTRDVPIATSGIVLTPTSPWSGPGSRPLVSYAIGTHGAGDACAPSILLTSGVSLDGSSTPVTEAEALSLAAVLARGYAVVVTDYQGLGTPDGHTFLQPVPEAHAVLDAARAAIRLGVTAPHAPIGIWGYSQGGGAAAAAAELAAGYAPDLAVQGTVAGAPVGNPAVALQNVDGKSLAGLTGFFLNGLLASHPELAPRITGMLNPAGVDFLHATADQCLSGVVLHWGFRNTRDFTITGQSIMDTLQADPVTSRVLDGFVLGRVAPADPVLIMQNTNDDVVPARATRELAAGWCAKGANVTYANIDTPPLLPQAGIVGHLAGGIFSGQAVQWLADRFTGLPSQPNCP</sequence>
<dbReference type="EMBL" id="BAHC01000191">
    <property type="protein sequence ID" value="GAB92782.1"/>
    <property type="molecule type" value="Genomic_DNA"/>
</dbReference>
<reference evidence="2 3" key="1">
    <citation type="submission" date="2012-08" db="EMBL/GenBank/DDBJ databases">
        <title>Whole genome shotgun sequence of Gordonia rhizosphera NBRC 16068.</title>
        <authorList>
            <person name="Takarada H."/>
            <person name="Isaki S."/>
            <person name="Hosoyama A."/>
            <person name="Tsuchikane K."/>
            <person name="Katsumata H."/>
            <person name="Baba S."/>
            <person name="Ohji S."/>
            <person name="Yamazaki S."/>
            <person name="Fujita N."/>
        </authorList>
    </citation>
    <scope>NUCLEOTIDE SEQUENCE [LARGE SCALE GENOMIC DNA]</scope>
    <source>
        <strain evidence="2 3">NBRC 16068</strain>
    </source>
</reference>
<dbReference type="AlphaFoldDB" id="K6WKY8"/>